<dbReference type="AlphaFoldDB" id="A0A7D9JL14"/>
<dbReference type="Proteomes" id="UP001152795">
    <property type="component" value="Unassembled WGS sequence"/>
</dbReference>
<dbReference type="PROSITE" id="PS50304">
    <property type="entry name" value="TUDOR"/>
    <property type="match status" value="1"/>
</dbReference>
<feature type="non-terminal residue" evidence="1">
    <location>
        <position position="1"/>
    </location>
</feature>
<organism evidence="1 2">
    <name type="scientific">Paramuricea clavata</name>
    <name type="common">Red gorgonian</name>
    <name type="synonym">Violescent sea-whip</name>
    <dbReference type="NCBI Taxonomy" id="317549"/>
    <lineage>
        <taxon>Eukaryota</taxon>
        <taxon>Metazoa</taxon>
        <taxon>Cnidaria</taxon>
        <taxon>Anthozoa</taxon>
        <taxon>Octocorallia</taxon>
        <taxon>Malacalcyonacea</taxon>
        <taxon>Plexauridae</taxon>
        <taxon>Paramuricea</taxon>
    </lineage>
</organism>
<dbReference type="OrthoDB" id="6022388at2759"/>
<dbReference type="InterPro" id="IPR035437">
    <property type="entry name" value="SNase_OB-fold_sf"/>
</dbReference>
<dbReference type="Pfam" id="PF00567">
    <property type="entry name" value="TUDOR"/>
    <property type="match status" value="1"/>
</dbReference>
<proteinExistence type="predicted"/>
<evidence type="ECO:0000313" key="1">
    <source>
        <dbReference type="EMBL" id="CAB4031687.1"/>
    </source>
</evidence>
<dbReference type="EMBL" id="CACRXK020017826">
    <property type="protein sequence ID" value="CAB4031687.1"/>
    <property type="molecule type" value="Genomic_DNA"/>
</dbReference>
<evidence type="ECO:0000313" key="2">
    <source>
        <dbReference type="Proteomes" id="UP001152795"/>
    </source>
</evidence>
<dbReference type="SUPFAM" id="SSF63748">
    <property type="entry name" value="Tudor/PWWP/MBT"/>
    <property type="match status" value="1"/>
</dbReference>
<dbReference type="Gene3D" id="2.40.50.90">
    <property type="match status" value="1"/>
</dbReference>
<dbReference type="SUPFAM" id="SSF50199">
    <property type="entry name" value="Staphylococcal nuclease"/>
    <property type="match status" value="1"/>
</dbReference>
<sequence>VTVRYIDFGNTENIKKETLVELPPSLADTRPFAHLYHLAGCEVANDPGANEMTYGLGVEQLKNLVIGKLINVKFLSENSHGGVNVTVSYPGETGKSINEMMLDGGCVQKMRGEQETIDSNHVS</sequence>
<accession>A0A7D9JL14</accession>
<keyword evidence="2" id="KW-1185">Reference proteome</keyword>
<dbReference type="InterPro" id="IPR002999">
    <property type="entry name" value="Tudor"/>
</dbReference>
<reference evidence="1" key="1">
    <citation type="submission" date="2020-04" db="EMBL/GenBank/DDBJ databases">
        <authorList>
            <person name="Alioto T."/>
            <person name="Alioto T."/>
            <person name="Gomez Garrido J."/>
        </authorList>
    </citation>
    <scope>NUCLEOTIDE SEQUENCE</scope>
    <source>
        <strain evidence="1">A484AB</strain>
    </source>
</reference>
<comment type="caution">
    <text evidence="1">The sequence shown here is derived from an EMBL/GenBank/DDBJ whole genome shotgun (WGS) entry which is preliminary data.</text>
</comment>
<gene>
    <name evidence="1" type="ORF">PACLA_8A089479</name>
</gene>
<protein>
    <submittedName>
        <fullName evidence="1">Uncharacterized protein</fullName>
    </submittedName>
</protein>
<name>A0A7D9JL14_PARCT</name>